<dbReference type="PROSITE" id="PS00061">
    <property type="entry name" value="ADH_SHORT"/>
    <property type="match status" value="1"/>
</dbReference>
<dbReference type="PANTHER" id="PTHR42879">
    <property type="entry name" value="3-OXOACYL-(ACYL-CARRIER-PROTEIN) REDUCTASE"/>
    <property type="match status" value="1"/>
</dbReference>
<dbReference type="PRINTS" id="PR00080">
    <property type="entry name" value="SDRFAMILY"/>
</dbReference>
<protein>
    <submittedName>
        <fullName evidence="3">SDR family oxidoreductase</fullName>
    </submittedName>
</protein>
<evidence type="ECO:0000259" key="2">
    <source>
        <dbReference type="SMART" id="SM00822"/>
    </source>
</evidence>
<dbReference type="EMBL" id="JAENIG010000005">
    <property type="protein sequence ID" value="MBK1855115.1"/>
    <property type="molecule type" value="Genomic_DNA"/>
</dbReference>
<evidence type="ECO:0000313" key="4">
    <source>
        <dbReference type="Proteomes" id="UP000634206"/>
    </source>
</evidence>
<dbReference type="AlphaFoldDB" id="A0AAE2SEK3"/>
<comment type="similarity">
    <text evidence="1">Belongs to the short-chain dehydrogenases/reductases (SDR) family.</text>
</comment>
<evidence type="ECO:0000256" key="1">
    <source>
        <dbReference type="ARBA" id="ARBA00006484"/>
    </source>
</evidence>
<gene>
    <name evidence="3" type="ORF">JIN83_09095</name>
</gene>
<keyword evidence="4" id="KW-1185">Reference proteome</keyword>
<sequence>MSPSQALITGGEGDLAKAIRSSLERADIKVLAPGRNELDVTRSDSVKRYLSEAGEIDLLVCNAGLTIDRPLLKMTEADWAEVMAVNLTGSFRCAREVSRGMIKRRCGHIIFISSFSAVHPPQGQANYAAAKSALLGLMKSMAQELGPRNIRVNAILPGFLPTKMTSALPAQVVRNAEKKHVLGRFNSAEAVANFISFLHQQLPHTSGQVFNLDSRILSS</sequence>
<dbReference type="Pfam" id="PF13561">
    <property type="entry name" value="adh_short_C2"/>
    <property type="match status" value="1"/>
</dbReference>
<dbReference type="RefSeq" id="WP_309489726.1">
    <property type="nucleotide sequence ID" value="NZ_JAENIG010000005.1"/>
</dbReference>
<dbReference type="PRINTS" id="PR00081">
    <property type="entry name" value="GDHRDH"/>
</dbReference>
<dbReference type="PANTHER" id="PTHR42879:SF2">
    <property type="entry name" value="3-OXOACYL-[ACYL-CARRIER-PROTEIN] REDUCTASE FABG"/>
    <property type="match status" value="1"/>
</dbReference>
<dbReference type="GO" id="GO:0032787">
    <property type="term" value="P:monocarboxylic acid metabolic process"/>
    <property type="evidence" value="ECO:0007669"/>
    <property type="project" value="UniProtKB-ARBA"/>
</dbReference>
<comment type="caution">
    <text evidence="3">The sequence shown here is derived from an EMBL/GenBank/DDBJ whole genome shotgun (WGS) entry which is preliminary data.</text>
</comment>
<dbReference type="InterPro" id="IPR050259">
    <property type="entry name" value="SDR"/>
</dbReference>
<feature type="domain" description="Ketoreductase" evidence="2">
    <location>
        <begin position="4"/>
        <end position="158"/>
    </location>
</feature>
<reference evidence="3" key="1">
    <citation type="submission" date="2021-01" db="EMBL/GenBank/DDBJ databases">
        <title>Modified the classification status of verrucomicrobia.</title>
        <authorList>
            <person name="Feng X."/>
        </authorList>
    </citation>
    <scope>NUCLEOTIDE SEQUENCE</scope>
    <source>
        <strain evidence="3">5K15</strain>
    </source>
</reference>
<dbReference type="InterPro" id="IPR002347">
    <property type="entry name" value="SDR_fam"/>
</dbReference>
<dbReference type="InterPro" id="IPR036291">
    <property type="entry name" value="NAD(P)-bd_dom_sf"/>
</dbReference>
<dbReference type="Gene3D" id="3.40.50.720">
    <property type="entry name" value="NAD(P)-binding Rossmann-like Domain"/>
    <property type="match status" value="1"/>
</dbReference>
<dbReference type="InterPro" id="IPR020904">
    <property type="entry name" value="Sc_DH/Rdtase_CS"/>
</dbReference>
<evidence type="ECO:0000313" key="3">
    <source>
        <dbReference type="EMBL" id="MBK1855115.1"/>
    </source>
</evidence>
<dbReference type="SMART" id="SM00822">
    <property type="entry name" value="PKS_KR"/>
    <property type="match status" value="1"/>
</dbReference>
<dbReference type="Proteomes" id="UP000634206">
    <property type="component" value="Unassembled WGS sequence"/>
</dbReference>
<accession>A0AAE2SEK3</accession>
<dbReference type="InterPro" id="IPR057326">
    <property type="entry name" value="KR_dom"/>
</dbReference>
<name>A0AAE2SEK3_9BACT</name>
<proteinExistence type="inferred from homology"/>
<organism evidence="3 4">
    <name type="scientific">Oceaniferula flava</name>
    <dbReference type="NCBI Taxonomy" id="2800421"/>
    <lineage>
        <taxon>Bacteria</taxon>
        <taxon>Pseudomonadati</taxon>
        <taxon>Verrucomicrobiota</taxon>
        <taxon>Verrucomicrobiia</taxon>
        <taxon>Verrucomicrobiales</taxon>
        <taxon>Verrucomicrobiaceae</taxon>
        <taxon>Oceaniferula</taxon>
    </lineage>
</organism>
<dbReference type="SUPFAM" id="SSF51735">
    <property type="entry name" value="NAD(P)-binding Rossmann-fold domains"/>
    <property type="match status" value="1"/>
</dbReference>